<dbReference type="GO" id="GO:0006893">
    <property type="term" value="P:Golgi to plasma membrane transport"/>
    <property type="evidence" value="ECO:0007669"/>
    <property type="project" value="TreeGrafter"/>
</dbReference>
<evidence type="ECO:0008006" key="4">
    <source>
        <dbReference type="Google" id="ProtNLM"/>
    </source>
</evidence>
<feature type="compositionally biased region" description="Pro residues" evidence="1">
    <location>
        <begin position="600"/>
        <end position="614"/>
    </location>
</feature>
<dbReference type="OrthoDB" id="19944at2759"/>
<feature type="region of interest" description="Disordered" evidence="1">
    <location>
        <begin position="680"/>
        <end position="708"/>
    </location>
</feature>
<evidence type="ECO:0000313" key="2">
    <source>
        <dbReference type="EMBL" id="RKP01377.1"/>
    </source>
</evidence>
<dbReference type="GO" id="GO:0005096">
    <property type="term" value="F:GTPase activator activity"/>
    <property type="evidence" value="ECO:0007669"/>
    <property type="project" value="TreeGrafter"/>
</dbReference>
<dbReference type="GO" id="GO:0019905">
    <property type="term" value="F:syntaxin binding"/>
    <property type="evidence" value="ECO:0007669"/>
    <property type="project" value="TreeGrafter"/>
</dbReference>
<feature type="compositionally biased region" description="Polar residues" evidence="1">
    <location>
        <begin position="577"/>
        <end position="593"/>
    </location>
</feature>
<protein>
    <recommendedName>
        <fullName evidence="4">V-SNARE coiled-coil homology domain-containing protein</fullName>
    </recommendedName>
</protein>
<dbReference type="GO" id="GO:0005737">
    <property type="term" value="C:cytoplasm"/>
    <property type="evidence" value="ECO:0007669"/>
    <property type="project" value="TreeGrafter"/>
</dbReference>
<feature type="compositionally biased region" description="Low complexity" evidence="1">
    <location>
        <begin position="633"/>
        <end position="652"/>
    </location>
</feature>
<keyword evidence="3" id="KW-1185">Reference proteome</keyword>
<reference evidence="3" key="1">
    <citation type="journal article" date="2018" name="Nat. Microbiol.">
        <title>Leveraging single-cell genomics to expand the fungal tree of life.</title>
        <authorList>
            <person name="Ahrendt S.R."/>
            <person name="Quandt C.A."/>
            <person name="Ciobanu D."/>
            <person name="Clum A."/>
            <person name="Salamov A."/>
            <person name="Andreopoulos B."/>
            <person name="Cheng J.F."/>
            <person name="Woyke T."/>
            <person name="Pelin A."/>
            <person name="Henrissat B."/>
            <person name="Reynolds N.K."/>
            <person name="Benny G.L."/>
            <person name="Smith M.E."/>
            <person name="James T.Y."/>
            <person name="Grigoriev I.V."/>
        </authorList>
    </citation>
    <scope>NUCLEOTIDE SEQUENCE [LARGE SCALE GENOMIC DNA]</scope>
    <source>
        <strain evidence="3">ATCC 52028</strain>
    </source>
</reference>
<dbReference type="Proteomes" id="UP000274922">
    <property type="component" value="Unassembled WGS sequence"/>
</dbReference>
<accession>A0A4P9X7Y8</accession>
<feature type="region of interest" description="Disordered" evidence="1">
    <location>
        <begin position="576"/>
        <end position="653"/>
    </location>
</feature>
<dbReference type="GO" id="GO:0006887">
    <property type="term" value="P:exocytosis"/>
    <property type="evidence" value="ECO:0007669"/>
    <property type="project" value="TreeGrafter"/>
</dbReference>
<dbReference type="SUPFAM" id="SSF50978">
    <property type="entry name" value="WD40 repeat-like"/>
    <property type="match status" value="1"/>
</dbReference>
<evidence type="ECO:0000256" key="1">
    <source>
        <dbReference type="SAM" id="MobiDB-lite"/>
    </source>
</evidence>
<dbReference type="AlphaFoldDB" id="A0A4P9X7Y8"/>
<dbReference type="GO" id="GO:0045159">
    <property type="term" value="F:myosin II binding"/>
    <property type="evidence" value="ECO:0007669"/>
    <property type="project" value="TreeGrafter"/>
</dbReference>
<dbReference type="GO" id="GO:0005886">
    <property type="term" value="C:plasma membrane"/>
    <property type="evidence" value="ECO:0007669"/>
    <property type="project" value="TreeGrafter"/>
</dbReference>
<sequence>MWRAFNEKVKTATETLSQGISYGATLAFGDNLTITNETAPFVHTSHLQLGFPAPLRCFAYDGSSCLLAIGTAEGHVLVYGGFHGCIHLVQLPRRLPVEALVFSPAQRFLSAVTEGPHLFVYDLSVPQDPPFYVVTEPPSVGSAAAALARRARAQGLQRMGPDADADTHHAPWTLDRRLAQTPAPISNLQACYTEPFVYFMRANTLCRLHLVRLQVEVRAPPMMLDEFGKPMVELDIIRLSPDEAWLLVSGALCSDRRTPNQILVVDLATGEVAKTLQVATTLGPLVALHWHPRDADAILASHTNGIAFYTLKESGLKSMAALSKRKEGPIKPALVVDVASLTPPNVSEQDVLLQHVAWRDTKASKFPLQVYLMMPNSTTVVHLLNLTSLKEREFTKKGHVSHTFEFTALQAEMLIGEDKRGRSFPDQFLFLQPETMVGYLLDSDSDHAWVPLTLPSAMGFTQLFHARTHRVEAVAFCDPDDVVYYELTNGMIAPRAVPSAIEGGVEISAARQTYSMMVLATDTHLLHFMDVTTANVCFTFPLEPILGHALPTAVTYANRMCVVCAGPHCLVLRYTPSGRTSSSPASTRGTSQPNHHRSPARPPVPPAVMLPSPDPADGRADSRPHSRSHSRRSLSALAPIDSAASSAAPLPAEDMTEEQLEAMMNSLDATLDDVIASAKAPPEADVARDHAPVTPPASGSPTARSMLSKPLPETAQGVAVVPMNEVLPTVHGITGFQPCHHVIQSACLLNASALDHLLATVDEHGDLCIIDMATQRVTHHEVLAHPHAHLTWMKINYGQGTAYALLVGCSPDAQLPQPPATARESVWALYVVLDHIKKIALPNQRGKPTAAIVMDQRYARVRVHSPFPDPGDLLLLILTTQQAKMMVLRPEVLPSATPNIAAQVTFTSPAETGNVLFFNGEAFLVTKLVGGDVFVAYTATDLVPKFKFDHTLNRAVPGAKLPEAAAAAAAAQASAGSAASVAAAAVSSAAHVTGAGASSPAVAADAPDASATTCQPLERFLPPAQPARLLADGKVVSVHPACIDVASLLRTGGSDVRLMDNVRQGAWCRRRNLLAHNLKQSAPTARHVGAAPGTAVAEAERERQQLQLDRQRAASGGPDGDMTQPTAAASASANPFNRAQAGLQERNERLLNLENKFEELSTGTQEFVDQIRQLATRQAAKKWWQL</sequence>
<name>A0A4P9X7Y8_9FUNG</name>
<proteinExistence type="predicted"/>
<dbReference type="CDD" id="cd15873">
    <property type="entry name" value="R-SNARE_STXBP5_6"/>
    <property type="match status" value="1"/>
</dbReference>
<evidence type="ECO:0000313" key="3">
    <source>
        <dbReference type="Proteomes" id="UP000274922"/>
    </source>
</evidence>
<dbReference type="InterPro" id="IPR036322">
    <property type="entry name" value="WD40_repeat_dom_sf"/>
</dbReference>
<dbReference type="PANTHER" id="PTHR10241:SF25">
    <property type="entry name" value="TOMOSYN, ISOFORM C"/>
    <property type="match status" value="1"/>
</dbReference>
<dbReference type="EMBL" id="ML014174">
    <property type="protein sequence ID" value="RKP01377.1"/>
    <property type="molecule type" value="Genomic_DNA"/>
</dbReference>
<organism evidence="2 3">
    <name type="scientific">Caulochytrium protostelioides</name>
    <dbReference type="NCBI Taxonomy" id="1555241"/>
    <lineage>
        <taxon>Eukaryota</taxon>
        <taxon>Fungi</taxon>
        <taxon>Fungi incertae sedis</taxon>
        <taxon>Chytridiomycota</taxon>
        <taxon>Chytridiomycota incertae sedis</taxon>
        <taxon>Chytridiomycetes</taxon>
        <taxon>Caulochytriales</taxon>
        <taxon>Caulochytriaceae</taxon>
        <taxon>Caulochytrium</taxon>
    </lineage>
</organism>
<dbReference type="Gene3D" id="1.20.5.110">
    <property type="match status" value="1"/>
</dbReference>
<feature type="compositionally biased region" description="Basic and acidic residues" evidence="1">
    <location>
        <begin position="1101"/>
        <end position="1112"/>
    </location>
</feature>
<gene>
    <name evidence="2" type="ORF">CXG81DRAFT_18798</name>
</gene>
<feature type="compositionally biased region" description="Polar residues" evidence="1">
    <location>
        <begin position="1123"/>
        <end position="1133"/>
    </location>
</feature>
<feature type="region of interest" description="Disordered" evidence="1">
    <location>
        <begin position="1101"/>
        <end position="1133"/>
    </location>
</feature>
<dbReference type="PANTHER" id="PTHR10241">
    <property type="entry name" value="LETHAL 2 GIANT LARVAE PROTEIN"/>
    <property type="match status" value="1"/>
</dbReference>